<evidence type="ECO:0000256" key="6">
    <source>
        <dbReference type="SAM" id="MobiDB-lite"/>
    </source>
</evidence>
<dbReference type="SUPFAM" id="SSF50978">
    <property type="entry name" value="WD40 repeat-like"/>
    <property type="match status" value="1"/>
</dbReference>
<feature type="repeat" description="WD" evidence="4">
    <location>
        <begin position="949"/>
        <end position="990"/>
    </location>
</feature>
<dbReference type="PROSITE" id="PS00678">
    <property type="entry name" value="WD_REPEATS_1"/>
    <property type="match status" value="3"/>
</dbReference>
<dbReference type="Pfam" id="PF24883">
    <property type="entry name" value="NPHP3_N"/>
    <property type="match status" value="1"/>
</dbReference>
<dbReference type="Gene3D" id="2.130.10.10">
    <property type="entry name" value="YVTN repeat-like/Quinoprotein amine dehydrogenase"/>
    <property type="match status" value="1"/>
</dbReference>
<dbReference type="OrthoDB" id="674604at2759"/>
<organism evidence="10">
    <name type="scientific">Dissoconium aciculare CBS 342.82</name>
    <dbReference type="NCBI Taxonomy" id="1314786"/>
    <lineage>
        <taxon>Eukaryota</taxon>
        <taxon>Fungi</taxon>
        <taxon>Dikarya</taxon>
        <taxon>Ascomycota</taxon>
        <taxon>Pezizomycotina</taxon>
        <taxon>Dothideomycetes</taxon>
        <taxon>Dothideomycetidae</taxon>
        <taxon>Mycosphaerellales</taxon>
        <taxon>Dissoconiaceae</taxon>
        <taxon>Dissoconium</taxon>
    </lineage>
</organism>
<evidence type="ECO:0008006" key="11">
    <source>
        <dbReference type="Google" id="ProtNLM"/>
    </source>
</evidence>
<dbReference type="PROSITE" id="PS50082">
    <property type="entry name" value="WD_REPEATS_2"/>
    <property type="match status" value="3"/>
</dbReference>
<keyword evidence="5" id="KW-0175">Coiled coil</keyword>
<keyword evidence="9" id="KW-1185">Reference proteome</keyword>
<dbReference type="InterPro" id="IPR036322">
    <property type="entry name" value="WD40_repeat_dom_sf"/>
</dbReference>
<evidence type="ECO:0000259" key="7">
    <source>
        <dbReference type="Pfam" id="PF17100"/>
    </source>
</evidence>
<protein>
    <recommendedName>
        <fullName evidence="11">WD40 repeat-like protein</fullName>
    </recommendedName>
</protein>
<feature type="coiled-coil region" evidence="5">
    <location>
        <begin position="278"/>
        <end position="305"/>
    </location>
</feature>
<dbReference type="RefSeq" id="XP_033455306.1">
    <property type="nucleotide sequence ID" value="XM_033606002.1"/>
</dbReference>
<dbReference type="SMART" id="SM00320">
    <property type="entry name" value="WD40"/>
    <property type="match status" value="3"/>
</dbReference>
<dbReference type="SUPFAM" id="SSF52540">
    <property type="entry name" value="P-loop containing nucleoside triphosphate hydrolases"/>
    <property type="match status" value="1"/>
</dbReference>
<dbReference type="InterPro" id="IPR020472">
    <property type="entry name" value="WD40_PAC1"/>
</dbReference>
<dbReference type="InterPro" id="IPR051983">
    <property type="entry name" value="WSB_SOCS-box_domain"/>
</dbReference>
<dbReference type="GeneID" id="54363802"/>
<sequence>MLSSTFKHPSPLPIRRVRHALRRALRRALRYDALRDTMMSRLFRKDRRANKDTTLPADGTVSGSLSANEGDDLWYQAYQQVVIDDKALGEKYAKALEKSRRSGDIHLPTRKSKHDTSPAKPQYEVLRATVKVQLEAFERDHRKPSKLQDVVAVVNGLRDFVTPVASLEPHAAAAWTALSLLLPALLQPPQQHLNVIAIMNLAFDIICRYRAKENQLRLHAVHKEHELRDRLRDRILDLYQSVLQLQMKAVCQFARSHVHQYARDVFTADDWAAMQKTIQEQDLACEKLEEELDKSSTKADAHTARVGRVSRQLDVVEGAEYYSAPEDCDTHRGCHQGTRVELLRSVQEWAEAPDAPPIFWLRGWAGTGKSTIARTVAELLHNQGHSVASFFFRRNHHELSSITKMLSTLAFQLAHRDTEYCEALGEALLAFPLLGKSAELAKQYERLILGPLKKRRQLASRMPTLVIVLDALDECENQGDLRSVLHLISNTVDLSDLRVRIFLTSREEPDLVADFAHLPSVLKRELSLQGVADVKQDIIRYLEYRLRRIQRERQLPAEWPTKEQIHAVAQKADGLFIFVETVCRYIDVDRREDPCRRLIDLCGENQPGAAAYEPLDFMYECVLTLSMRGLSPEVCDRYLKEQQHVVGCTVLLFTPLGMGEIERLLFLSNDDKARAEPVLSHLQSVFTLSTASDRPVSIIHQSFRDYLVHPERAGRNPKLWVSEAETHRQLLHCCLKLMTTSLRRNLCGLTFPGMGVEEILKDTLNAALSPSLSYACRFWMRHASLADLQIDDVGSIYDFVSQHLLHWVEAMSLIGAVADSIRQSASLQSKLKALATPSTNDYLEDGRRFLLAYRDIIERAPLQVYFAALQFSPSESLVRQRFEREESYSPHVVTNLPQQWDACQQTLEGHTGGVGSVVFSSDGSQVASASGDGTVRLWDAKTGACQQTLEGHTGGVGSVVFSSDGSQVASASGDGTVRLWDAKTGACQQTLEGHTGGVGSVVFSSDGSQVASASGDRTVRLWDTRTGVTLFVRKCSGFFPRMEFDANGAYIWIEGEKIALSASSKAYHDLGTKSSEGIDVPTVTLSLCSPESASTFTVDESREWVLYLGQRYLWIPKTYRGRYQAHGQVLVCGGDSGRMSFIFEHRVNAAPRNASAAVERAKEDVEDNEHWMLMAWDQPALYHPFI</sequence>
<evidence type="ECO:0000256" key="5">
    <source>
        <dbReference type="SAM" id="Coils"/>
    </source>
</evidence>
<dbReference type="PROSITE" id="PS50294">
    <property type="entry name" value="WD_REPEATS_REGION"/>
    <property type="match status" value="3"/>
</dbReference>
<dbReference type="InterPro" id="IPR015943">
    <property type="entry name" value="WD40/YVTN_repeat-like_dom_sf"/>
</dbReference>
<evidence type="ECO:0000313" key="9">
    <source>
        <dbReference type="Proteomes" id="UP000504637"/>
    </source>
</evidence>
<dbReference type="AlphaFoldDB" id="A0A6J3LR06"/>
<gene>
    <name evidence="10" type="ORF">K489DRAFT_385050</name>
</gene>
<dbReference type="InterPro" id="IPR031359">
    <property type="entry name" value="NACHT_N"/>
</dbReference>
<feature type="repeat" description="WD" evidence="4">
    <location>
        <begin position="907"/>
        <end position="948"/>
    </location>
</feature>
<reference evidence="10" key="3">
    <citation type="submission" date="2025-08" db="UniProtKB">
        <authorList>
            <consortium name="RefSeq"/>
        </authorList>
    </citation>
    <scope>IDENTIFICATION</scope>
    <source>
        <strain evidence="10">CBS 342.82</strain>
    </source>
</reference>
<evidence type="ECO:0000256" key="4">
    <source>
        <dbReference type="PROSITE-ProRule" id="PRU00221"/>
    </source>
</evidence>
<evidence type="ECO:0000256" key="2">
    <source>
        <dbReference type="ARBA" id="ARBA00022737"/>
    </source>
</evidence>
<name>A0A6J3LR06_9PEZI</name>
<dbReference type="InterPro" id="IPR019775">
    <property type="entry name" value="WD40_repeat_CS"/>
</dbReference>
<dbReference type="PANTHER" id="PTHR15622:SF2">
    <property type="entry name" value="U4_U6 SMALL NUCLEAR RIBONUCLEOPROTEIN PRP4"/>
    <property type="match status" value="1"/>
</dbReference>
<keyword evidence="2" id="KW-0677">Repeat</keyword>
<dbReference type="PANTHER" id="PTHR15622">
    <property type="entry name" value="WD40 REPEAT PROTEIN"/>
    <property type="match status" value="1"/>
</dbReference>
<dbReference type="Pfam" id="PF17100">
    <property type="entry name" value="NACHT_N"/>
    <property type="match status" value="1"/>
</dbReference>
<keyword evidence="1 4" id="KW-0853">WD repeat</keyword>
<evidence type="ECO:0000313" key="10">
    <source>
        <dbReference type="RefSeq" id="XP_033455306.1"/>
    </source>
</evidence>
<reference evidence="10" key="1">
    <citation type="submission" date="2020-01" db="EMBL/GenBank/DDBJ databases">
        <authorList>
            <consortium name="DOE Joint Genome Institute"/>
            <person name="Haridas S."/>
            <person name="Albert R."/>
            <person name="Binder M."/>
            <person name="Bloem J."/>
            <person name="Labutti K."/>
            <person name="Salamov A."/>
            <person name="Andreopoulos B."/>
            <person name="Baker S.E."/>
            <person name="Barry K."/>
            <person name="Bills G."/>
            <person name="Bluhm B.H."/>
            <person name="Cannon C."/>
            <person name="Castanera R."/>
            <person name="Culley D.E."/>
            <person name="Daum C."/>
            <person name="Ezra D."/>
            <person name="Gonzalez J.B."/>
            <person name="Henrissat B."/>
            <person name="Kuo A."/>
            <person name="Liang C."/>
            <person name="Lipzen A."/>
            <person name="Lutzoni F."/>
            <person name="Magnuson J."/>
            <person name="Mondo S."/>
            <person name="Nolan M."/>
            <person name="Ohm R."/>
            <person name="Pangilinan J."/>
            <person name="Park H.-J."/>
            <person name="Ramirez L."/>
            <person name="Alfaro M."/>
            <person name="Sun H."/>
            <person name="Tritt A."/>
            <person name="Yoshinaga Y."/>
            <person name="Zwiers L.-H."/>
            <person name="Turgeon B.G."/>
            <person name="Goodwin S.B."/>
            <person name="Spatafora J.W."/>
            <person name="Crous P.W."/>
            <person name="Grigoriev I.V."/>
        </authorList>
    </citation>
    <scope>NUCLEOTIDE SEQUENCE</scope>
    <source>
        <strain evidence="10">CBS 342.82</strain>
    </source>
</reference>
<reference evidence="10" key="2">
    <citation type="submission" date="2020-04" db="EMBL/GenBank/DDBJ databases">
        <authorList>
            <consortium name="NCBI Genome Project"/>
        </authorList>
    </citation>
    <scope>NUCLEOTIDE SEQUENCE</scope>
    <source>
        <strain evidence="10">CBS 342.82</strain>
    </source>
</reference>
<dbReference type="Pfam" id="PF00400">
    <property type="entry name" value="WD40"/>
    <property type="match status" value="3"/>
</dbReference>
<evidence type="ECO:0000256" key="1">
    <source>
        <dbReference type="ARBA" id="ARBA00022574"/>
    </source>
</evidence>
<dbReference type="InterPro" id="IPR056884">
    <property type="entry name" value="NPHP3-like_N"/>
</dbReference>
<dbReference type="Proteomes" id="UP000504637">
    <property type="component" value="Unplaced"/>
</dbReference>
<dbReference type="PRINTS" id="PR00320">
    <property type="entry name" value="GPROTEINBRPT"/>
</dbReference>
<evidence type="ECO:0000259" key="8">
    <source>
        <dbReference type="Pfam" id="PF24883"/>
    </source>
</evidence>
<dbReference type="Gene3D" id="3.40.50.300">
    <property type="entry name" value="P-loop containing nucleotide triphosphate hydrolases"/>
    <property type="match status" value="1"/>
</dbReference>
<dbReference type="InterPro" id="IPR001680">
    <property type="entry name" value="WD40_rpt"/>
</dbReference>
<dbReference type="InterPro" id="IPR027417">
    <property type="entry name" value="P-loop_NTPase"/>
</dbReference>
<dbReference type="CDD" id="cd00200">
    <property type="entry name" value="WD40"/>
    <property type="match status" value="1"/>
</dbReference>
<feature type="region of interest" description="Disordered" evidence="6">
    <location>
        <begin position="99"/>
        <end position="119"/>
    </location>
</feature>
<feature type="domain" description="NWD NACHT-NTPase N-terminal" evidence="7">
    <location>
        <begin position="72"/>
        <end position="282"/>
    </location>
</feature>
<accession>A0A6J3LR06</accession>
<feature type="domain" description="Nephrocystin 3-like N-terminal" evidence="8">
    <location>
        <begin position="345"/>
        <end position="506"/>
    </location>
</feature>
<proteinExistence type="predicted"/>
<feature type="repeat" description="WD" evidence="4">
    <location>
        <begin position="991"/>
        <end position="1032"/>
    </location>
</feature>
<dbReference type="GO" id="GO:0000209">
    <property type="term" value="P:protein polyubiquitination"/>
    <property type="evidence" value="ECO:0007669"/>
    <property type="project" value="TreeGrafter"/>
</dbReference>
<evidence type="ECO:0000256" key="3">
    <source>
        <dbReference type="ARBA" id="ARBA00022786"/>
    </source>
</evidence>
<keyword evidence="3" id="KW-0833">Ubl conjugation pathway</keyword>